<dbReference type="GO" id="GO:0005085">
    <property type="term" value="F:guanyl-nucleotide exchange factor activity"/>
    <property type="evidence" value="ECO:0007669"/>
    <property type="project" value="InterPro"/>
</dbReference>
<dbReference type="GO" id="GO:0006897">
    <property type="term" value="P:endocytosis"/>
    <property type="evidence" value="ECO:0007669"/>
    <property type="project" value="TreeGrafter"/>
</dbReference>
<evidence type="ECO:0000256" key="1">
    <source>
        <dbReference type="ARBA" id="ARBA00004132"/>
    </source>
</evidence>
<reference evidence="5" key="1">
    <citation type="submission" date="2019-03" db="EMBL/GenBank/DDBJ databases">
        <title>Improved annotation for the trematode Fasciola hepatica.</title>
        <authorList>
            <person name="Choi Y.-J."/>
            <person name="Martin J."/>
            <person name="Mitreva M."/>
        </authorList>
    </citation>
    <scope>NUCLEOTIDE SEQUENCE [LARGE SCALE GENOMIC DNA]</scope>
</reference>
<dbReference type="Proteomes" id="UP000230066">
    <property type="component" value="Unassembled WGS sequence"/>
</dbReference>
<dbReference type="AlphaFoldDB" id="A0A4E0S1M5"/>
<comment type="caution">
    <text evidence="5">The sequence shown here is derived from an EMBL/GenBank/DDBJ whole genome shotgun (WGS) entry which is preliminary data.</text>
</comment>
<dbReference type="GO" id="GO:0005829">
    <property type="term" value="C:cytosol"/>
    <property type="evidence" value="ECO:0007669"/>
    <property type="project" value="TreeGrafter"/>
</dbReference>
<dbReference type="InterPro" id="IPR043153">
    <property type="entry name" value="DENN_C"/>
</dbReference>
<feature type="region of interest" description="Disordered" evidence="3">
    <location>
        <begin position="542"/>
        <end position="561"/>
    </location>
</feature>
<feature type="domain" description="UDENN" evidence="4">
    <location>
        <begin position="22"/>
        <end position="412"/>
    </location>
</feature>
<evidence type="ECO:0000256" key="3">
    <source>
        <dbReference type="SAM" id="MobiDB-lite"/>
    </source>
</evidence>
<keyword evidence="6" id="KW-1185">Reference proteome</keyword>
<gene>
    <name evidence="5" type="ORF">D915_004179</name>
</gene>
<dbReference type="SMART" id="SM00799">
    <property type="entry name" value="DENN"/>
    <property type="match status" value="1"/>
</dbReference>
<dbReference type="Gene3D" id="6.10.140.1000">
    <property type="match status" value="1"/>
</dbReference>
<keyword evidence="2" id="KW-0968">Cytoplasmic vesicle</keyword>
<name>A0A4E0S1M5_FASHE</name>
<dbReference type="Gene3D" id="3.40.50.11500">
    <property type="match status" value="1"/>
</dbReference>
<evidence type="ECO:0000313" key="5">
    <source>
        <dbReference type="EMBL" id="THD24830.1"/>
    </source>
</evidence>
<dbReference type="InterPro" id="IPR037516">
    <property type="entry name" value="Tripartite_DENN"/>
</dbReference>
<dbReference type="PANTHER" id="PTHR13196:SF14">
    <property type="entry name" value="UDENN DOMAIN-CONTAINING PROTEIN"/>
    <property type="match status" value="1"/>
</dbReference>
<organism evidence="5 6">
    <name type="scientific">Fasciola hepatica</name>
    <name type="common">Liver fluke</name>
    <dbReference type="NCBI Taxonomy" id="6192"/>
    <lineage>
        <taxon>Eukaryota</taxon>
        <taxon>Metazoa</taxon>
        <taxon>Spiralia</taxon>
        <taxon>Lophotrochozoa</taxon>
        <taxon>Platyhelminthes</taxon>
        <taxon>Trematoda</taxon>
        <taxon>Digenea</taxon>
        <taxon>Plagiorchiida</taxon>
        <taxon>Echinostomata</taxon>
        <taxon>Echinostomatoidea</taxon>
        <taxon>Fasciolidae</taxon>
        <taxon>Fasciola</taxon>
    </lineage>
</organism>
<dbReference type="InterPro" id="IPR040032">
    <property type="entry name" value="DENND1A/B/C"/>
</dbReference>
<proteinExistence type="predicted"/>
<dbReference type="Pfam" id="PF02141">
    <property type="entry name" value="DENN"/>
    <property type="match status" value="1"/>
</dbReference>
<dbReference type="GO" id="GO:0032456">
    <property type="term" value="P:endocytic recycling"/>
    <property type="evidence" value="ECO:0007669"/>
    <property type="project" value="TreeGrafter"/>
</dbReference>
<sequence length="703" mass="78759">MRWTKGIMFWSRLRSTSSPLECIVIYDVSDSSKGCVMEYICPSDYSTDAWSGKLSEFLIPCGHKSSLSEEYVLIFTDHEGMLDFVACLLLPMSGYLICVRSFNPSFEFFHGLLTIVNQEQLYSIHRRSQLEAYVHGLRVNDGVVAVGPMSYHFSLPDRKTHPFYHRYILEYYNTLSISNWIVILESLLLEKSIIFYSSRFQRVTSCILASLSLLYPLNWVHLIYPLLPTACIDYASCPSPFIAGIHSCLLEKVKRLINADVRLVDLDDDTVYVNGSFGSQLPDAIRQWLARGCNASHRAILKQRRSSQSRNSAAAALLVEPYLELMTILLGGYREAMKHTESSFFVGNGLSAREPNSPSFDQPRPGRWHFDRDVFIASRGRECQTYLRELLQSQMVIQFFESRVALLNSDLGIIPADDFEDAISRVSGPPRSNITELLNRGRVGFSRFARKLKKIRKIRMDQRGNRSKGAFMEISAPLPPHQLLNYSGLSNPVKTISSDSAQGDSSSSSSSEVVPYSALAELHLEDEAFPVDALAVRLNRKPDTTQSTVRPSNPSPFDDVQLKLPDKSRCSLVTSIFNSVPDIPVDWLQSRPSNITIPSSASTPSSSSRVPPQSVFPPASNHIFASTTVANSNSLFGTQKGENTKRNCQKNDLLQAFDPYCPDIPVAEEKSTETKLAALLRELDPLRSNEATSWTNDPTSLLK</sequence>
<evidence type="ECO:0000313" key="6">
    <source>
        <dbReference type="Proteomes" id="UP000230066"/>
    </source>
</evidence>
<dbReference type="PROSITE" id="PS50211">
    <property type="entry name" value="DENN"/>
    <property type="match status" value="1"/>
</dbReference>
<dbReference type="Gene3D" id="3.30.450.200">
    <property type="match status" value="1"/>
</dbReference>
<comment type="subcellular location">
    <subcellularLocation>
        <location evidence="1">Cytoplasmic vesicle</location>
        <location evidence="1">Clathrin-coated vesicle</location>
    </subcellularLocation>
</comment>
<dbReference type="InterPro" id="IPR005112">
    <property type="entry name" value="dDENN_dom"/>
</dbReference>
<dbReference type="GO" id="GO:0030136">
    <property type="term" value="C:clathrin-coated vesicle"/>
    <property type="evidence" value="ECO:0007669"/>
    <property type="project" value="UniProtKB-SubCell"/>
</dbReference>
<dbReference type="PANTHER" id="PTHR13196">
    <property type="entry name" value="DENN DOMAIN-CONTAINING"/>
    <property type="match status" value="1"/>
</dbReference>
<dbReference type="InterPro" id="IPR001194">
    <property type="entry name" value="cDENN_dom"/>
</dbReference>
<dbReference type="EMBL" id="JXXN02001408">
    <property type="protein sequence ID" value="THD24830.1"/>
    <property type="molecule type" value="Genomic_DNA"/>
</dbReference>
<dbReference type="SMART" id="SM00801">
    <property type="entry name" value="dDENN"/>
    <property type="match status" value="1"/>
</dbReference>
<accession>A0A4E0S1M5</accession>
<evidence type="ECO:0000256" key="2">
    <source>
        <dbReference type="ARBA" id="ARBA00023329"/>
    </source>
</evidence>
<evidence type="ECO:0000259" key="4">
    <source>
        <dbReference type="PROSITE" id="PS50211"/>
    </source>
</evidence>
<dbReference type="GO" id="GO:1901981">
    <property type="term" value="F:phosphatidylinositol phosphate binding"/>
    <property type="evidence" value="ECO:0007669"/>
    <property type="project" value="TreeGrafter"/>
</dbReference>
<protein>
    <recommendedName>
        <fullName evidence="4">UDENN domain-containing protein</fullName>
    </recommendedName>
</protein>